<sequence length="389" mass="41354">MTARTRRPLLRALATALLALMLAWIAGGQYWLGRIDPALAIPLLAPSMLLLAWWQRREAARVRRRTILTALAILFAAQTLLSLSLAGSAGWAQLASVLLAGVAAAWAADAFAQWRARGRALRLLAALALMFCWFAAGHALLSFLYRPFAAAPAAPPATMLTGLPLRWTSGGDIAAMIAEGARDDPALARLEVSGSVKLVDSLVDDVPPRGSTLLVAHPRALAPQELVAIDAFVRGGGRAVVLADALSGWPMQYPLGDPRNPPVTSLLTPLLDHWGATLGASPVGETQAVAVDVDGARLRLFSAGRFDRLPPGCQAYGGRRVALCRIGAGEAWLVGDADLLFAPLWQPLVAGAPHLRRADTMDWLAARLWDGTAGDGVALRPLWIRSNDD</sequence>
<protein>
    <recommendedName>
        <fullName evidence="2">ABC-type uncharacterized transport system domain-containing protein</fullName>
    </recommendedName>
</protein>
<dbReference type="KEGG" id="smag:AN936_12680"/>
<feature type="domain" description="ABC-type uncharacterised transport system" evidence="2">
    <location>
        <begin position="199"/>
        <end position="287"/>
    </location>
</feature>
<dbReference type="Pfam" id="PF09822">
    <property type="entry name" value="ABC_transp_aux"/>
    <property type="match status" value="1"/>
</dbReference>
<dbReference type="Proteomes" id="UP000058074">
    <property type="component" value="Chromosome"/>
</dbReference>
<reference evidence="3 4" key="1">
    <citation type="journal article" date="2015" name="Genome Announc.">
        <title>Complete Genome Sequence of Polypropylene Glycol- and Polyethylene Glycol-Degrading Sphingopyxis macrogoltabida Strain EY-1.</title>
        <authorList>
            <person name="Ohtsubo Y."/>
            <person name="Nagata Y."/>
            <person name="Numata M."/>
            <person name="Tsuchikane K."/>
            <person name="Hosoyama A."/>
            <person name="Yamazoe A."/>
            <person name="Tsuda M."/>
            <person name="Fujita N."/>
            <person name="Kawai F."/>
        </authorList>
    </citation>
    <scope>NUCLEOTIDE SEQUENCE [LARGE SCALE GENOMIC DNA]</scope>
    <source>
        <strain evidence="3 4">EY-1</strain>
    </source>
</reference>
<dbReference type="RefSeq" id="WP_054588461.1">
    <property type="nucleotide sequence ID" value="NZ_CP012700.1"/>
</dbReference>
<accession>A0A0N9UCU9</accession>
<keyword evidence="1" id="KW-1133">Transmembrane helix</keyword>
<gene>
    <name evidence="3" type="ORF">AN936_12680</name>
</gene>
<dbReference type="OrthoDB" id="7390937at2"/>
<organism evidence="3 4">
    <name type="scientific">Sphingopyxis macrogoltabida</name>
    <name type="common">Sphingomonas macrogoltabidus</name>
    <dbReference type="NCBI Taxonomy" id="33050"/>
    <lineage>
        <taxon>Bacteria</taxon>
        <taxon>Pseudomonadati</taxon>
        <taxon>Pseudomonadota</taxon>
        <taxon>Alphaproteobacteria</taxon>
        <taxon>Sphingomonadales</taxon>
        <taxon>Sphingomonadaceae</taxon>
        <taxon>Sphingopyxis</taxon>
    </lineage>
</organism>
<evidence type="ECO:0000313" key="4">
    <source>
        <dbReference type="Proteomes" id="UP000058074"/>
    </source>
</evidence>
<evidence type="ECO:0000313" key="3">
    <source>
        <dbReference type="EMBL" id="ALH81191.1"/>
    </source>
</evidence>
<feature type="transmembrane region" description="Helical" evidence="1">
    <location>
        <begin position="66"/>
        <end position="85"/>
    </location>
</feature>
<feature type="transmembrane region" description="Helical" evidence="1">
    <location>
        <begin position="123"/>
        <end position="145"/>
    </location>
</feature>
<dbReference type="EMBL" id="CP012700">
    <property type="protein sequence ID" value="ALH81191.1"/>
    <property type="molecule type" value="Genomic_DNA"/>
</dbReference>
<evidence type="ECO:0000259" key="2">
    <source>
        <dbReference type="Pfam" id="PF09822"/>
    </source>
</evidence>
<dbReference type="AlphaFoldDB" id="A0A0N9UCU9"/>
<proteinExistence type="predicted"/>
<keyword evidence="1" id="KW-0472">Membrane</keyword>
<feature type="transmembrane region" description="Helical" evidence="1">
    <location>
        <begin position="38"/>
        <end position="54"/>
    </location>
</feature>
<keyword evidence="1" id="KW-0812">Transmembrane</keyword>
<dbReference type="InterPro" id="IPR019196">
    <property type="entry name" value="ABC_transp_unknown"/>
</dbReference>
<feature type="transmembrane region" description="Helical" evidence="1">
    <location>
        <begin position="91"/>
        <end position="111"/>
    </location>
</feature>
<feature type="transmembrane region" description="Helical" evidence="1">
    <location>
        <begin position="12"/>
        <end position="32"/>
    </location>
</feature>
<evidence type="ECO:0000256" key="1">
    <source>
        <dbReference type="SAM" id="Phobius"/>
    </source>
</evidence>
<name>A0A0N9UCU9_SPHMC</name>
<dbReference type="PATRIC" id="fig|33050.5.peg.2616"/>